<evidence type="ECO:0000313" key="4">
    <source>
        <dbReference type="Proteomes" id="UP000758155"/>
    </source>
</evidence>
<gene>
    <name evidence="3" type="ORF">E8E12_001904</name>
</gene>
<evidence type="ECO:0000313" key="3">
    <source>
        <dbReference type="EMBL" id="KAF3031610.1"/>
    </source>
</evidence>
<dbReference type="Proteomes" id="UP000758155">
    <property type="component" value="Unassembled WGS sequence"/>
</dbReference>
<reference evidence="3" key="1">
    <citation type="submission" date="2019-04" db="EMBL/GenBank/DDBJ databases">
        <title>Sequencing of skin fungus with MAO and IRED activity.</title>
        <authorList>
            <person name="Marsaioli A.J."/>
            <person name="Bonatto J.M.C."/>
            <person name="Reis Junior O."/>
        </authorList>
    </citation>
    <scope>NUCLEOTIDE SEQUENCE</scope>
    <source>
        <strain evidence="3">28M1</strain>
    </source>
</reference>
<proteinExistence type="predicted"/>
<accession>A0A9P4WGE2</accession>
<dbReference type="EMBL" id="SWKV01000133">
    <property type="protein sequence ID" value="KAF3031610.1"/>
    <property type="molecule type" value="Genomic_DNA"/>
</dbReference>
<keyword evidence="1" id="KW-0175">Coiled coil</keyword>
<dbReference type="AlphaFoldDB" id="A0A9P4WGE2"/>
<name>A0A9P4WGE2_9PLEO</name>
<feature type="region of interest" description="Disordered" evidence="2">
    <location>
        <begin position="239"/>
        <end position="278"/>
    </location>
</feature>
<sequence length="360" mass="41324">MDHVCAKLSRNSGIKALFGGPAKKPLTTSVSMRHFDEIVRERNQYSRDAQEAWQGFINLKGRMDRELSRVSERNDFLVEELDSWKQQFVKFQTFAEQLTGEILELKGKIENHKREHCRLTELINQQKENAARLTTRLSRTEKQRDDTLKALVLQHETSQELERELERNKKELTALQHDNSAIVRQRDETQRVVVHLRALIEGQIHRMEHVVKPLNEDGSNNHKVDESAENVEKEEFHNLGTHRTPAKHRSEIGTSRGVGMDSQVGVRPSTANKAHLEGEKVTVDLEDRLHNSPARNSKRCSNQSMVDVTDRMLRDKTDTITYIIRNISEQCAAAVEGLQRAQRAETEGCGSGIERRTSLR</sequence>
<keyword evidence="4" id="KW-1185">Reference proteome</keyword>
<comment type="caution">
    <text evidence="3">The sequence shown here is derived from an EMBL/GenBank/DDBJ whole genome shotgun (WGS) entry which is preliminary data.</text>
</comment>
<dbReference type="OrthoDB" id="6019893at2759"/>
<evidence type="ECO:0000256" key="1">
    <source>
        <dbReference type="SAM" id="Coils"/>
    </source>
</evidence>
<evidence type="ECO:0000256" key="2">
    <source>
        <dbReference type="SAM" id="MobiDB-lite"/>
    </source>
</evidence>
<protein>
    <submittedName>
        <fullName evidence="3">Uncharacterized protein</fullName>
    </submittedName>
</protein>
<feature type="coiled-coil region" evidence="1">
    <location>
        <begin position="67"/>
        <end position="178"/>
    </location>
</feature>
<organism evidence="3 4">
    <name type="scientific">Didymella heteroderae</name>
    <dbReference type="NCBI Taxonomy" id="1769908"/>
    <lineage>
        <taxon>Eukaryota</taxon>
        <taxon>Fungi</taxon>
        <taxon>Dikarya</taxon>
        <taxon>Ascomycota</taxon>
        <taxon>Pezizomycotina</taxon>
        <taxon>Dothideomycetes</taxon>
        <taxon>Pleosporomycetidae</taxon>
        <taxon>Pleosporales</taxon>
        <taxon>Pleosporineae</taxon>
        <taxon>Didymellaceae</taxon>
        <taxon>Didymella</taxon>
    </lineage>
</organism>